<evidence type="ECO:0000256" key="8">
    <source>
        <dbReference type="ARBA" id="ARBA00023047"/>
    </source>
</evidence>
<organism evidence="17 18">
    <name type="scientific">Candidatus Sulfotelmatobacter kueseliae</name>
    <dbReference type="NCBI Taxonomy" id="2042962"/>
    <lineage>
        <taxon>Bacteria</taxon>
        <taxon>Pseudomonadati</taxon>
        <taxon>Acidobacteriota</taxon>
        <taxon>Terriglobia</taxon>
        <taxon>Terriglobales</taxon>
        <taxon>Candidatus Korobacteraceae</taxon>
        <taxon>Candidatus Sulfotelmatobacter</taxon>
    </lineage>
</organism>
<keyword evidence="11" id="KW-0472">Membrane</keyword>
<dbReference type="PANTHER" id="PTHR33619">
    <property type="entry name" value="POLYSACCHARIDE EXPORT PROTEIN GFCE-RELATED"/>
    <property type="match status" value="1"/>
</dbReference>
<evidence type="ECO:0000259" key="16">
    <source>
        <dbReference type="Pfam" id="PF22461"/>
    </source>
</evidence>
<accession>A0A2U3KZP6</accession>
<dbReference type="AlphaFoldDB" id="A0A2U3KZP6"/>
<evidence type="ECO:0000259" key="15">
    <source>
        <dbReference type="Pfam" id="PF02563"/>
    </source>
</evidence>
<dbReference type="GO" id="GO:0015288">
    <property type="term" value="F:porin activity"/>
    <property type="evidence" value="ECO:0007669"/>
    <property type="project" value="UniProtKB-KW"/>
</dbReference>
<keyword evidence="7" id="KW-0732">Signal</keyword>
<keyword evidence="3" id="KW-0813">Transport</keyword>
<dbReference type="Pfam" id="PF02563">
    <property type="entry name" value="Poly_export"/>
    <property type="match status" value="1"/>
</dbReference>
<keyword evidence="8" id="KW-0625">Polysaccharide transport</keyword>
<dbReference type="PANTHER" id="PTHR33619:SF3">
    <property type="entry name" value="POLYSACCHARIDE EXPORT PROTEIN GFCE-RELATED"/>
    <property type="match status" value="1"/>
</dbReference>
<evidence type="ECO:0000256" key="10">
    <source>
        <dbReference type="ARBA" id="ARBA00023114"/>
    </source>
</evidence>
<keyword evidence="4" id="KW-1134">Transmembrane beta strand</keyword>
<sequence>MLGGNRHPLYRLRPSDVVEISFTVAPEFNQTLTVQPDGYVMLKDAGMVEVQGLNLAEFAAAVEKAYRGYLHDPQVAVALKDFERPYFVVGGQVGRPGKYELRTDTTVAEAVQIAGGLTPAAKHSQVVLFRRVNDDLVETRLLNLKTMLKQRRLKEDAHLQPGDLVFVPQNEISKIDRFLTKPSVSMYVDPTQF</sequence>
<protein>
    <submittedName>
        <fullName evidence="17">Polysaccharide export protein</fullName>
    </submittedName>
</protein>
<evidence type="ECO:0000256" key="14">
    <source>
        <dbReference type="ARBA" id="ARBA00023288"/>
    </source>
</evidence>
<reference evidence="18" key="1">
    <citation type="submission" date="2018-02" db="EMBL/GenBank/DDBJ databases">
        <authorList>
            <person name="Hausmann B."/>
        </authorList>
    </citation>
    <scope>NUCLEOTIDE SEQUENCE [LARGE SCALE GENOMIC DNA]</scope>
    <source>
        <strain evidence="18">Peat soil MAG SbA1</strain>
    </source>
</reference>
<comment type="subcellular location">
    <subcellularLocation>
        <location evidence="1">Cell outer membrane</location>
        <topology evidence="1">Multi-pass membrane protein</topology>
    </subcellularLocation>
</comment>
<dbReference type="GO" id="GO:0046930">
    <property type="term" value="C:pore complex"/>
    <property type="evidence" value="ECO:0007669"/>
    <property type="project" value="UniProtKB-KW"/>
</dbReference>
<evidence type="ECO:0000256" key="12">
    <source>
        <dbReference type="ARBA" id="ARBA00023139"/>
    </source>
</evidence>
<proteinExistence type="inferred from homology"/>
<keyword evidence="12" id="KW-0564">Palmitate</keyword>
<keyword evidence="6" id="KW-0812">Transmembrane</keyword>
<evidence type="ECO:0000256" key="2">
    <source>
        <dbReference type="ARBA" id="ARBA00009450"/>
    </source>
</evidence>
<comment type="similarity">
    <text evidence="2">Belongs to the BexD/CtrA/VexA family.</text>
</comment>
<evidence type="ECO:0000256" key="5">
    <source>
        <dbReference type="ARBA" id="ARBA00022597"/>
    </source>
</evidence>
<evidence type="ECO:0000256" key="4">
    <source>
        <dbReference type="ARBA" id="ARBA00022452"/>
    </source>
</evidence>
<evidence type="ECO:0000313" key="18">
    <source>
        <dbReference type="Proteomes" id="UP000238701"/>
    </source>
</evidence>
<evidence type="ECO:0000256" key="6">
    <source>
        <dbReference type="ARBA" id="ARBA00022692"/>
    </source>
</evidence>
<dbReference type="Pfam" id="PF22461">
    <property type="entry name" value="SLBB_2"/>
    <property type="match status" value="1"/>
</dbReference>
<keyword evidence="13" id="KW-0998">Cell outer membrane</keyword>
<evidence type="ECO:0000256" key="9">
    <source>
        <dbReference type="ARBA" id="ARBA00023065"/>
    </source>
</evidence>
<dbReference type="EMBL" id="OMOD01000151">
    <property type="protein sequence ID" value="SPF45135.1"/>
    <property type="molecule type" value="Genomic_DNA"/>
</dbReference>
<keyword evidence="9" id="KW-0406">Ion transport</keyword>
<dbReference type="OrthoDB" id="9808421at2"/>
<dbReference type="InterPro" id="IPR003715">
    <property type="entry name" value="Poly_export_N"/>
</dbReference>
<feature type="domain" description="SLBB" evidence="16">
    <location>
        <begin position="87"/>
        <end position="167"/>
    </location>
</feature>
<dbReference type="Proteomes" id="UP000238701">
    <property type="component" value="Unassembled WGS sequence"/>
</dbReference>
<name>A0A2U3KZP6_9BACT</name>
<evidence type="ECO:0000313" key="17">
    <source>
        <dbReference type="EMBL" id="SPF45135.1"/>
    </source>
</evidence>
<evidence type="ECO:0000256" key="7">
    <source>
        <dbReference type="ARBA" id="ARBA00022729"/>
    </source>
</evidence>
<keyword evidence="10" id="KW-0626">Porin</keyword>
<dbReference type="Gene3D" id="3.10.560.10">
    <property type="entry name" value="Outer membrane lipoprotein wza domain like"/>
    <property type="match status" value="1"/>
</dbReference>
<keyword evidence="14" id="KW-0449">Lipoprotein</keyword>
<dbReference type="GO" id="GO:0015159">
    <property type="term" value="F:polysaccharide transmembrane transporter activity"/>
    <property type="evidence" value="ECO:0007669"/>
    <property type="project" value="InterPro"/>
</dbReference>
<feature type="domain" description="Polysaccharide export protein N-terminal" evidence="15">
    <location>
        <begin position="8"/>
        <end position="79"/>
    </location>
</feature>
<evidence type="ECO:0000256" key="13">
    <source>
        <dbReference type="ARBA" id="ARBA00023237"/>
    </source>
</evidence>
<gene>
    <name evidence="17" type="ORF">SBA1_560003</name>
</gene>
<evidence type="ECO:0000256" key="3">
    <source>
        <dbReference type="ARBA" id="ARBA00022448"/>
    </source>
</evidence>
<dbReference type="InterPro" id="IPR049712">
    <property type="entry name" value="Poly_export"/>
</dbReference>
<dbReference type="GO" id="GO:0006811">
    <property type="term" value="P:monoatomic ion transport"/>
    <property type="evidence" value="ECO:0007669"/>
    <property type="project" value="UniProtKB-KW"/>
</dbReference>
<evidence type="ECO:0000256" key="1">
    <source>
        <dbReference type="ARBA" id="ARBA00004571"/>
    </source>
</evidence>
<evidence type="ECO:0000256" key="11">
    <source>
        <dbReference type="ARBA" id="ARBA00023136"/>
    </source>
</evidence>
<keyword evidence="5" id="KW-0762">Sugar transport</keyword>
<dbReference type="GO" id="GO:0009279">
    <property type="term" value="C:cell outer membrane"/>
    <property type="evidence" value="ECO:0007669"/>
    <property type="project" value="UniProtKB-SubCell"/>
</dbReference>
<dbReference type="InterPro" id="IPR054765">
    <property type="entry name" value="SLBB_dom"/>
</dbReference>